<dbReference type="Proteomes" id="UP001159363">
    <property type="component" value="Chromosome 2"/>
</dbReference>
<evidence type="ECO:0000313" key="1">
    <source>
        <dbReference type="EMBL" id="KAJ8892153.1"/>
    </source>
</evidence>
<comment type="caution">
    <text evidence="1">The sequence shown here is derived from an EMBL/GenBank/DDBJ whole genome shotgun (WGS) entry which is preliminary data.</text>
</comment>
<keyword evidence="2" id="KW-1185">Reference proteome</keyword>
<organism evidence="1 2">
    <name type="scientific">Dryococelus australis</name>
    <dbReference type="NCBI Taxonomy" id="614101"/>
    <lineage>
        <taxon>Eukaryota</taxon>
        <taxon>Metazoa</taxon>
        <taxon>Ecdysozoa</taxon>
        <taxon>Arthropoda</taxon>
        <taxon>Hexapoda</taxon>
        <taxon>Insecta</taxon>
        <taxon>Pterygota</taxon>
        <taxon>Neoptera</taxon>
        <taxon>Polyneoptera</taxon>
        <taxon>Phasmatodea</taxon>
        <taxon>Verophasmatodea</taxon>
        <taxon>Anareolatae</taxon>
        <taxon>Phasmatidae</taxon>
        <taxon>Eurycanthinae</taxon>
        <taxon>Dryococelus</taxon>
    </lineage>
</organism>
<protein>
    <submittedName>
        <fullName evidence="1">Uncharacterized protein</fullName>
    </submittedName>
</protein>
<evidence type="ECO:0000313" key="2">
    <source>
        <dbReference type="Proteomes" id="UP001159363"/>
    </source>
</evidence>
<dbReference type="EMBL" id="JARBHB010000002">
    <property type="protein sequence ID" value="KAJ8892153.1"/>
    <property type="molecule type" value="Genomic_DNA"/>
</dbReference>
<gene>
    <name evidence="1" type="ORF">PR048_004733</name>
</gene>
<name>A0ABQ9I683_9NEOP</name>
<reference evidence="1 2" key="1">
    <citation type="submission" date="2023-02" db="EMBL/GenBank/DDBJ databases">
        <title>LHISI_Scaffold_Assembly.</title>
        <authorList>
            <person name="Stuart O.P."/>
            <person name="Cleave R."/>
            <person name="Magrath M.J.L."/>
            <person name="Mikheyev A.S."/>
        </authorList>
    </citation>
    <scope>NUCLEOTIDE SEQUENCE [LARGE SCALE GENOMIC DNA]</scope>
    <source>
        <strain evidence="1">Daus_M_001</strain>
        <tissue evidence="1">Leg muscle</tissue>
    </source>
</reference>
<proteinExistence type="predicted"/>
<accession>A0ABQ9I683</accession>
<sequence>MWPTDEKNLCIYSDEEINFLCMHYKEVLEEKGITADGAHNRKKTLENGLQTLQTFSKFSAHYLHTENTFLSKKQR</sequence>